<evidence type="ECO:0000313" key="2">
    <source>
        <dbReference type="EMBL" id="MFD1384086.1"/>
    </source>
</evidence>
<protein>
    <submittedName>
        <fullName evidence="2">YajG family lipoprotein</fullName>
    </submittedName>
</protein>
<keyword evidence="1" id="KW-0732">Signal</keyword>
<evidence type="ECO:0000313" key="3">
    <source>
        <dbReference type="Proteomes" id="UP001597059"/>
    </source>
</evidence>
<dbReference type="InterPro" id="IPR005619">
    <property type="entry name" value="Uncharacterised_YajG"/>
</dbReference>
<dbReference type="EMBL" id="JBHTMN010000012">
    <property type="protein sequence ID" value="MFD1384086.1"/>
    <property type="molecule type" value="Genomic_DNA"/>
</dbReference>
<organism evidence="2 3">
    <name type="scientific">Rhodanobacter aciditrophus</name>
    <dbReference type="NCBI Taxonomy" id="1623218"/>
    <lineage>
        <taxon>Bacteria</taxon>
        <taxon>Pseudomonadati</taxon>
        <taxon>Pseudomonadota</taxon>
        <taxon>Gammaproteobacteria</taxon>
        <taxon>Lysobacterales</taxon>
        <taxon>Rhodanobacteraceae</taxon>
        <taxon>Rhodanobacter</taxon>
    </lineage>
</organism>
<accession>A0ABW4B4E3</accession>
<keyword evidence="3" id="KW-1185">Reference proteome</keyword>
<dbReference type="PROSITE" id="PS51257">
    <property type="entry name" value="PROKAR_LIPOPROTEIN"/>
    <property type="match status" value="1"/>
</dbReference>
<dbReference type="RefSeq" id="WP_377367975.1">
    <property type="nucleotide sequence ID" value="NZ_JBHTMN010000012.1"/>
</dbReference>
<feature type="signal peptide" evidence="1">
    <location>
        <begin position="1"/>
        <end position="22"/>
    </location>
</feature>
<sequence length="192" mass="20685">MIRKPLLVGIALASTILLQGCANTTHVINLAPEANIESQQRTNTHSIKVNVSGFDGSAIGSIDTGIGEHADITIANNVSVALYQSIQSSLTQLGFTPSQGRTPSTSITYTIEELSYTTKTLSLKTEAKLVNDIKVTVEKGAKTYTANFKSEKIDQYGSLPDREDVEQEINDLVGKTVARSLEDPTILDMLSN</sequence>
<name>A0ABW4B4E3_9GAMM</name>
<proteinExistence type="predicted"/>
<gene>
    <name evidence="2" type="ORF">ACFQ45_11940</name>
</gene>
<keyword evidence="2" id="KW-0449">Lipoprotein</keyword>
<dbReference type="Proteomes" id="UP001597059">
    <property type="component" value="Unassembled WGS sequence"/>
</dbReference>
<comment type="caution">
    <text evidence="2">The sequence shown here is derived from an EMBL/GenBank/DDBJ whole genome shotgun (WGS) entry which is preliminary data.</text>
</comment>
<evidence type="ECO:0000256" key="1">
    <source>
        <dbReference type="SAM" id="SignalP"/>
    </source>
</evidence>
<feature type="chain" id="PRO_5046597409" evidence="1">
    <location>
        <begin position="23"/>
        <end position="192"/>
    </location>
</feature>
<reference evidence="3" key="1">
    <citation type="journal article" date="2019" name="Int. J. Syst. Evol. Microbiol.">
        <title>The Global Catalogue of Microorganisms (GCM) 10K type strain sequencing project: providing services to taxonomists for standard genome sequencing and annotation.</title>
        <authorList>
            <consortium name="The Broad Institute Genomics Platform"/>
            <consortium name="The Broad Institute Genome Sequencing Center for Infectious Disease"/>
            <person name="Wu L."/>
            <person name="Ma J."/>
        </authorList>
    </citation>
    <scope>NUCLEOTIDE SEQUENCE [LARGE SCALE GENOMIC DNA]</scope>
    <source>
        <strain evidence="3">JCM 30774</strain>
    </source>
</reference>
<dbReference type="Pfam" id="PF03923">
    <property type="entry name" value="Lipoprotein_16"/>
    <property type="match status" value="1"/>
</dbReference>